<dbReference type="Proteomes" id="UP000031662">
    <property type="component" value="Chromosome"/>
</dbReference>
<feature type="domain" description="RCK C-terminal" evidence="2">
    <location>
        <begin position="145"/>
        <end position="225"/>
    </location>
</feature>
<dbReference type="EMBL" id="AP014523">
    <property type="protein sequence ID" value="BAO97920.1"/>
    <property type="molecule type" value="Genomic_DNA"/>
</dbReference>
<dbReference type="Pfam" id="PF02080">
    <property type="entry name" value="TrkA_C"/>
    <property type="match status" value="1"/>
</dbReference>
<gene>
    <name evidence="3" type="ORF">NY40_0910</name>
</gene>
<evidence type="ECO:0000259" key="2">
    <source>
        <dbReference type="PROSITE" id="PS51202"/>
    </source>
</evidence>
<organism evidence="3 4">
    <name type="scientific">Helicobacter pylori NY40</name>
    <dbReference type="NCBI Taxonomy" id="1426844"/>
    <lineage>
        <taxon>Bacteria</taxon>
        <taxon>Pseudomonadati</taxon>
        <taxon>Campylobacterota</taxon>
        <taxon>Epsilonproteobacteria</taxon>
        <taxon>Campylobacterales</taxon>
        <taxon>Helicobacteraceae</taxon>
        <taxon>Helicobacter</taxon>
    </lineage>
</organism>
<dbReference type="SUPFAM" id="SSF116726">
    <property type="entry name" value="TrkA C-terminal domain-like"/>
    <property type="match status" value="1"/>
</dbReference>
<accession>A0A060PTE2</accession>
<evidence type="ECO:0000313" key="4">
    <source>
        <dbReference type="Proteomes" id="UP000031662"/>
    </source>
</evidence>
<name>A0A060PTE2_HELPX</name>
<protein>
    <recommendedName>
        <fullName evidence="2">RCK C-terminal domain-containing protein</fullName>
    </recommendedName>
</protein>
<dbReference type="GO" id="GO:0006813">
    <property type="term" value="P:potassium ion transport"/>
    <property type="evidence" value="ECO:0007669"/>
    <property type="project" value="InterPro"/>
</dbReference>
<keyword evidence="1" id="KW-0175">Coiled coil</keyword>
<proteinExistence type="predicted"/>
<feature type="coiled-coil region" evidence="1">
    <location>
        <begin position="395"/>
        <end position="423"/>
    </location>
</feature>
<dbReference type="InterPro" id="IPR006037">
    <property type="entry name" value="RCK_C"/>
</dbReference>
<evidence type="ECO:0000256" key="1">
    <source>
        <dbReference type="SAM" id="Coils"/>
    </source>
</evidence>
<dbReference type="PROSITE" id="PS51202">
    <property type="entry name" value="RCK_C"/>
    <property type="match status" value="1"/>
</dbReference>
<sequence>MELKKIALILDGIVAKNFLDLVLRHYSNHNFYIVVVKDESLIPKNYPSTFAFHCFDATSSFRLLQVLNDEVSDAFLIIQDFKEQRIIHKIIQTHFKRMRVVLSVKKDSEKTLENNEENKDEKLILIDEFEVLANKFISRLPNIPSTPREFGLGKGEIMEIDVPFGSVFAYRHIGSIRQKEYRIVGLYRNDVLLLSTKSLVIQPRDILLVAGNPEILNAVYLQVKSNVGQFPAPFGKSIYLYIDMRLQSRKAMMRDVYQALFLHKRLKSYKLYIQVLHPTSPKFYHKFLSLETESIEVNFDFYGKSFIQKLHEDHQKKMGLIVVGRELFLSKKHRKALYKTATPVYKTNTSGLSKTSQSVVVLNESLDINEDMSSVIFDVSMQMDLGLLLYDFDPNKRYKNEIVNHYENLANALNRKIEIFQTDIRNPIMYLNSLRNPILHFMPFEECITHTRFWWFLSTKVEKLAFLNDDNPQIFIPIAE</sequence>
<dbReference type="HOGENOM" id="CLU_583841_0_0_7"/>
<dbReference type="InterPro" id="IPR036721">
    <property type="entry name" value="RCK_C_sf"/>
</dbReference>
<evidence type="ECO:0000313" key="3">
    <source>
        <dbReference type="EMBL" id="BAO97920.1"/>
    </source>
</evidence>
<dbReference type="GO" id="GO:0008324">
    <property type="term" value="F:monoatomic cation transmembrane transporter activity"/>
    <property type="evidence" value="ECO:0007669"/>
    <property type="project" value="InterPro"/>
</dbReference>
<reference evidence="3 4" key="1">
    <citation type="submission" date="2013-11" db="EMBL/GenBank/DDBJ databases">
        <title>Estimation of Helicobacter pylori bacteriophage ecology using H. pylori isolates.</title>
        <authorList>
            <person name="Uchiyama J."/>
            <person name="Takemura-Uchiyama I."/>
            <person name="Ujihara T."/>
            <person name="Matsuzaki S."/>
        </authorList>
    </citation>
    <scope>NUCLEOTIDE SEQUENCE [LARGE SCALE GENOMIC DNA]</scope>
    <source>
        <strain evidence="3 4">NY40</strain>
    </source>
</reference>
<dbReference type="Gene3D" id="3.30.70.1450">
    <property type="entry name" value="Regulator of K+ conductance, C-terminal domain"/>
    <property type="match status" value="1"/>
</dbReference>
<dbReference type="AlphaFoldDB" id="A0A060PTE2"/>